<keyword evidence="2" id="KW-1185">Reference proteome</keyword>
<dbReference type="PROSITE" id="PS51257">
    <property type="entry name" value="PROKAR_LIPOPROTEIN"/>
    <property type="match status" value="1"/>
</dbReference>
<name>A0A1I3QLH4_9FLAO</name>
<reference evidence="2" key="1">
    <citation type="submission" date="2016-10" db="EMBL/GenBank/DDBJ databases">
        <authorList>
            <person name="Varghese N."/>
            <person name="Submissions S."/>
        </authorList>
    </citation>
    <scope>NUCLEOTIDE SEQUENCE [LARGE SCALE GENOMIC DNA]</scope>
    <source>
        <strain evidence="2">DSM 26542</strain>
    </source>
</reference>
<organism evidence="1 2">
    <name type="scientific">Myroides guanonis</name>
    <dbReference type="NCBI Taxonomy" id="1150112"/>
    <lineage>
        <taxon>Bacteria</taxon>
        <taxon>Pseudomonadati</taxon>
        <taxon>Bacteroidota</taxon>
        <taxon>Flavobacteriia</taxon>
        <taxon>Flavobacteriales</taxon>
        <taxon>Flavobacteriaceae</taxon>
        <taxon>Myroides</taxon>
    </lineage>
</organism>
<evidence type="ECO:0000313" key="1">
    <source>
        <dbReference type="EMBL" id="SFJ34412.1"/>
    </source>
</evidence>
<dbReference type="AlphaFoldDB" id="A0A1I3QLH4"/>
<accession>A0A1I3QLH4</accession>
<dbReference type="RefSeq" id="WP_177190175.1">
    <property type="nucleotide sequence ID" value="NZ_FORU01000006.1"/>
</dbReference>
<dbReference type="EMBL" id="FORU01000006">
    <property type="protein sequence ID" value="SFJ34412.1"/>
    <property type="molecule type" value="Genomic_DNA"/>
</dbReference>
<evidence type="ECO:0000313" key="2">
    <source>
        <dbReference type="Proteomes" id="UP000243887"/>
    </source>
</evidence>
<dbReference type="Proteomes" id="UP000243887">
    <property type="component" value="Unassembled WGS sequence"/>
</dbReference>
<proteinExistence type="predicted"/>
<protein>
    <submittedName>
        <fullName evidence="1">Uncharacterized protein</fullName>
    </submittedName>
</protein>
<sequence>MEQRIILLSVLLFTLGCTHGGYKNYNDLLEVKTGMSYNEVDIMSQDLVHRMITRLFLA</sequence>
<gene>
    <name evidence="1" type="ORF">SAMN04487893_10629</name>
</gene>